<dbReference type="Gene3D" id="3.40.50.300">
    <property type="entry name" value="P-loop containing nucleotide triphosphate hydrolases"/>
    <property type="match status" value="2"/>
</dbReference>
<dbReference type="PANTHER" id="PTHR11059:SF0">
    <property type="entry name" value="DNA REPAIR PROTEIN RECN"/>
    <property type="match status" value="1"/>
</dbReference>
<keyword evidence="4" id="KW-0547">Nucleotide-binding</keyword>
<keyword evidence="6" id="KW-0067">ATP-binding</keyword>
<keyword evidence="7 9" id="KW-0234">DNA repair</keyword>
<dbReference type="PANTHER" id="PTHR11059">
    <property type="entry name" value="DNA REPAIR PROTEIN RECN"/>
    <property type="match status" value="1"/>
</dbReference>
<comment type="similarity">
    <text evidence="2 9">Belongs to the RecN family.</text>
</comment>
<dbReference type="Pfam" id="PF02463">
    <property type="entry name" value="SMC_N"/>
    <property type="match status" value="1"/>
</dbReference>
<evidence type="ECO:0000256" key="1">
    <source>
        <dbReference type="ARBA" id="ARBA00003618"/>
    </source>
</evidence>
<dbReference type="InterPro" id="IPR003395">
    <property type="entry name" value="RecF/RecN/SMC_N"/>
</dbReference>
<dbReference type="PIRSF" id="PIRSF003128">
    <property type="entry name" value="RecN"/>
    <property type="match status" value="1"/>
</dbReference>
<dbReference type="GO" id="GO:0043590">
    <property type="term" value="C:bacterial nucleoid"/>
    <property type="evidence" value="ECO:0007669"/>
    <property type="project" value="TreeGrafter"/>
</dbReference>
<evidence type="ECO:0000256" key="3">
    <source>
        <dbReference type="ARBA" id="ARBA00021315"/>
    </source>
</evidence>
<evidence type="ECO:0000256" key="2">
    <source>
        <dbReference type="ARBA" id="ARBA00009441"/>
    </source>
</evidence>
<evidence type="ECO:0000256" key="4">
    <source>
        <dbReference type="ARBA" id="ARBA00022741"/>
    </source>
</evidence>
<dbReference type="GO" id="GO:0006281">
    <property type="term" value="P:DNA repair"/>
    <property type="evidence" value="ECO:0007669"/>
    <property type="project" value="UniProtKB-KW"/>
</dbReference>
<evidence type="ECO:0000256" key="10">
    <source>
        <dbReference type="SAM" id="Coils"/>
    </source>
</evidence>
<evidence type="ECO:0000313" key="12">
    <source>
        <dbReference type="EMBL" id="SFV72503.1"/>
    </source>
</evidence>
<comment type="function">
    <text evidence="1 9">May be involved in recombinational repair of damaged DNA.</text>
</comment>
<proteinExistence type="inferred from homology"/>
<keyword evidence="10" id="KW-0175">Coiled coil</keyword>
<dbReference type="GO" id="GO:0006310">
    <property type="term" value="P:DNA recombination"/>
    <property type="evidence" value="ECO:0007669"/>
    <property type="project" value="InterPro"/>
</dbReference>
<keyword evidence="13" id="KW-1185">Reference proteome</keyword>
<evidence type="ECO:0000256" key="8">
    <source>
        <dbReference type="ARBA" id="ARBA00033408"/>
    </source>
</evidence>
<keyword evidence="5 9" id="KW-0227">DNA damage</keyword>
<evidence type="ECO:0000256" key="5">
    <source>
        <dbReference type="ARBA" id="ARBA00022763"/>
    </source>
</evidence>
<evidence type="ECO:0000256" key="9">
    <source>
        <dbReference type="PIRNR" id="PIRNR003128"/>
    </source>
</evidence>
<organism evidence="12 13">
    <name type="scientific">Desulfovibrio piger</name>
    <dbReference type="NCBI Taxonomy" id="901"/>
    <lineage>
        <taxon>Bacteria</taxon>
        <taxon>Pseudomonadati</taxon>
        <taxon>Thermodesulfobacteriota</taxon>
        <taxon>Desulfovibrionia</taxon>
        <taxon>Desulfovibrionales</taxon>
        <taxon>Desulfovibrionaceae</taxon>
        <taxon>Desulfovibrio</taxon>
    </lineage>
</organism>
<dbReference type="GO" id="GO:0005524">
    <property type="term" value="F:ATP binding"/>
    <property type="evidence" value="ECO:0007669"/>
    <property type="project" value="UniProtKB-KW"/>
</dbReference>
<dbReference type="InterPro" id="IPR027417">
    <property type="entry name" value="P-loop_NTPase"/>
</dbReference>
<feature type="coiled-coil region" evidence="10">
    <location>
        <begin position="144"/>
        <end position="215"/>
    </location>
</feature>
<dbReference type="Proteomes" id="UP000186323">
    <property type="component" value="Chromosome I"/>
</dbReference>
<dbReference type="InterPro" id="IPR004604">
    <property type="entry name" value="DNA_recomb/repair_RecN"/>
</dbReference>
<dbReference type="AlphaFoldDB" id="A0A1K1LCT3"/>
<protein>
    <recommendedName>
        <fullName evidence="3 9">DNA repair protein RecN</fullName>
    </recommendedName>
    <alternativeName>
        <fullName evidence="8 9">Recombination protein N</fullName>
    </alternativeName>
</protein>
<evidence type="ECO:0000313" key="13">
    <source>
        <dbReference type="Proteomes" id="UP000186323"/>
    </source>
</evidence>
<reference evidence="13" key="1">
    <citation type="submission" date="2016-10" db="EMBL/GenBank/DDBJ databases">
        <authorList>
            <person name="Wegmann U."/>
        </authorList>
    </citation>
    <scope>NUCLEOTIDE SEQUENCE [LARGE SCALE GENOMIC DNA]</scope>
</reference>
<dbReference type="CDD" id="cd03241">
    <property type="entry name" value="ABC_RecN"/>
    <property type="match status" value="1"/>
</dbReference>
<feature type="domain" description="RecF/RecN/SMC N-terminal" evidence="11">
    <location>
        <begin position="3"/>
        <end position="489"/>
    </location>
</feature>
<dbReference type="RefSeq" id="WP_072332949.1">
    <property type="nucleotide sequence ID" value="NZ_CALUWT010000020.1"/>
</dbReference>
<name>A0A1K1LCT3_9BACT</name>
<gene>
    <name evidence="12" type="ORF">DESPIGER_0619</name>
</gene>
<dbReference type="KEGG" id="dpg:DESPIGER_0619"/>
<dbReference type="EMBL" id="LT630450">
    <property type="protein sequence ID" value="SFV72503.1"/>
    <property type="molecule type" value="Genomic_DNA"/>
</dbReference>
<sequence>MLEYLRIRNLALIEDAELDFAPGMNVLTGETGAGKSFILKALGFLLGDRLGADMVRQGAEKAQVEAQFQMDGREMVIRRSLLAESGRSRLYVDDALRSQECVRSLREQLLVHASQHGQQQLLQPAFQARLMESTLKDPGLLHRRDELLEQLRAVEARRKELRAREAHLLERRDILEMQQQEIDRVAPEAGEEERLEEQRAIVRAAEQTREQYELALGLLHGEEEPGLLDMLGRLERCLHQMARTDDSVSEDADAVTALRQQLSHLSGRLRRPPLPDDMPDVEQMEERLYALAQLKRKLHRSLDEILELREEIRENISFLDACALDITLLDKEEKQLAAQLQEVLSALLPQRREAAGDFARQLEEELRQLGFSEQVRVIPDFMPQEVWPGLMDEKVRILWAPNPGQAPQPLDRIASGGELSRFLLALMSVRPKAESATYIFDEVDAGVGGLTLNKLAEKLENLAKQRQMLVITHWPQLAARAQKHFQISKTIRDNATFTTCIPLDARQRHAELVRMAGGGQQGEALAASLEGRSYQLTMF</sequence>
<evidence type="ECO:0000256" key="6">
    <source>
        <dbReference type="ARBA" id="ARBA00022840"/>
    </source>
</evidence>
<evidence type="ECO:0000256" key="7">
    <source>
        <dbReference type="ARBA" id="ARBA00023204"/>
    </source>
</evidence>
<evidence type="ECO:0000259" key="11">
    <source>
        <dbReference type="Pfam" id="PF02463"/>
    </source>
</evidence>
<dbReference type="SUPFAM" id="SSF52540">
    <property type="entry name" value="P-loop containing nucleoside triphosphate hydrolases"/>
    <property type="match status" value="1"/>
</dbReference>
<dbReference type="OrthoDB" id="9806954at2"/>
<dbReference type="GO" id="GO:0009432">
    <property type="term" value="P:SOS response"/>
    <property type="evidence" value="ECO:0007669"/>
    <property type="project" value="TreeGrafter"/>
</dbReference>
<accession>A0A1K1LCT3</accession>